<dbReference type="EMBL" id="JAWIZZ010000040">
    <property type="protein sequence ID" value="KAK5780912.1"/>
    <property type="molecule type" value="Genomic_DNA"/>
</dbReference>
<evidence type="ECO:0000256" key="3">
    <source>
        <dbReference type="ARBA" id="ARBA00020822"/>
    </source>
</evidence>
<name>A0AAN7WPW8_9SACH</name>
<keyword evidence="10" id="KW-1185">Reference proteome</keyword>
<evidence type="ECO:0000256" key="1">
    <source>
        <dbReference type="ARBA" id="ARBA00004141"/>
    </source>
</evidence>
<dbReference type="SMART" id="SM01415">
    <property type="entry name" value="DUF106"/>
    <property type="match status" value="1"/>
</dbReference>
<dbReference type="Pfam" id="PF01956">
    <property type="entry name" value="EMC3_TMCO1"/>
    <property type="match status" value="1"/>
</dbReference>
<organism evidence="9 10">
    <name type="scientific">Arxiozyma heterogenica</name>
    <dbReference type="NCBI Taxonomy" id="278026"/>
    <lineage>
        <taxon>Eukaryota</taxon>
        <taxon>Fungi</taxon>
        <taxon>Dikarya</taxon>
        <taxon>Ascomycota</taxon>
        <taxon>Saccharomycotina</taxon>
        <taxon>Saccharomycetes</taxon>
        <taxon>Saccharomycetales</taxon>
        <taxon>Saccharomycetaceae</taxon>
        <taxon>Arxiozyma</taxon>
    </lineage>
</organism>
<evidence type="ECO:0000313" key="10">
    <source>
        <dbReference type="Proteomes" id="UP001306508"/>
    </source>
</evidence>
<reference evidence="10" key="1">
    <citation type="submission" date="2023-07" db="EMBL/GenBank/DDBJ databases">
        <title>A draft genome of Kazachstania heterogenica Y-27499.</title>
        <authorList>
            <person name="Donic C."/>
            <person name="Kralova J.S."/>
            <person name="Fidel L."/>
            <person name="Ben-Dor S."/>
            <person name="Jung S."/>
        </authorList>
    </citation>
    <scope>NUCLEOTIDE SEQUENCE [LARGE SCALE GENOMIC DNA]</scope>
    <source>
        <strain evidence="10">Y27499</strain>
    </source>
</reference>
<dbReference type="PANTHER" id="PTHR13116:SF5">
    <property type="entry name" value="ER MEMBRANE PROTEIN COMPLEX SUBUNIT 3"/>
    <property type="match status" value="1"/>
</dbReference>
<evidence type="ECO:0000313" key="9">
    <source>
        <dbReference type="EMBL" id="KAK5780912.1"/>
    </source>
</evidence>
<keyword evidence="6 7" id="KW-0472">Membrane</keyword>
<dbReference type="Proteomes" id="UP001306508">
    <property type="component" value="Unassembled WGS sequence"/>
</dbReference>
<protein>
    <recommendedName>
        <fullName evidence="3 7">ER membrane protein complex subunit 3</fullName>
    </recommendedName>
</protein>
<comment type="similarity">
    <text evidence="2 7">Belongs to the EMC3 family.</text>
</comment>
<proteinExistence type="inferred from homology"/>
<dbReference type="GO" id="GO:0072546">
    <property type="term" value="C:EMC complex"/>
    <property type="evidence" value="ECO:0007669"/>
    <property type="project" value="TreeGrafter"/>
</dbReference>
<comment type="caution">
    <text evidence="9">The sequence shown here is derived from an EMBL/GenBank/DDBJ whole genome shotgun (WGS) entry which is preliminary data.</text>
</comment>
<evidence type="ECO:0000256" key="6">
    <source>
        <dbReference type="ARBA" id="ARBA00023136"/>
    </source>
</evidence>
<dbReference type="GO" id="GO:0034975">
    <property type="term" value="P:protein folding in endoplasmic reticulum"/>
    <property type="evidence" value="ECO:0007669"/>
    <property type="project" value="TreeGrafter"/>
</dbReference>
<dbReference type="PIRSF" id="PIRSF010045">
    <property type="entry name" value="DUF850_TM_euk"/>
    <property type="match status" value="1"/>
</dbReference>
<keyword evidence="5 7" id="KW-1133">Transmembrane helix</keyword>
<evidence type="ECO:0000256" key="7">
    <source>
        <dbReference type="PIRNR" id="PIRNR010045"/>
    </source>
</evidence>
<dbReference type="InterPro" id="IPR002809">
    <property type="entry name" value="EMC3/TMCO1"/>
</dbReference>
<accession>A0AAN7WPW8</accession>
<dbReference type="AlphaFoldDB" id="A0AAN7WPW8"/>
<feature type="transmembrane region" description="Helical" evidence="7">
    <location>
        <begin position="27"/>
        <end position="50"/>
    </location>
</feature>
<comment type="function">
    <text evidence="7">The EMC seems to be required for efficient folding of proteins in the endoplasmic reticulum (ER).</text>
</comment>
<evidence type="ECO:0000256" key="8">
    <source>
        <dbReference type="SAM" id="MobiDB-lite"/>
    </source>
</evidence>
<feature type="transmembrane region" description="Helical" evidence="7">
    <location>
        <begin position="193"/>
        <end position="212"/>
    </location>
</feature>
<feature type="transmembrane region" description="Helical" evidence="7">
    <location>
        <begin position="153"/>
        <end position="173"/>
    </location>
</feature>
<keyword evidence="4 7" id="KW-0812">Transmembrane</keyword>
<feature type="region of interest" description="Disordered" evidence="8">
    <location>
        <begin position="107"/>
        <end position="127"/>
    </location>
</feature>
<feature type="compositionally biased region" description="Low complexity" evidence="8">
    <location>
        <begin position="107"/>
        <end position="125"/>
    </location>
</feature>
<evidence type="ECO:0000256" key="4">
    <source>
        <dbReference type="ARBA" id="ARBA00022692"/>
    </source>
</evidence>
<dbReference type="InterPro" id="IPR008568">
    <property type="entry name" value="EMC3"/>
</dbReference>
<evidence type="ECO:0000256" key="2">
    <source>
        <dbReference type="ARBA" id="ARBA00005376"/>
    </source>
</evidence>
<comment type="subcellular location">
    <subcellularLocation>
        <location evidence="7">Endoplasmic reticulum membrane</location>
        <topology evidence="7">Multi-pass membrane protein</topology>
    </subcellularLocation>
    <subcellularLocation>
        <location evidence="1">Membrane</location>
        <topology evidence="1">Multi-pass membrane protein</topology>
    </subcellularLocation>
</comment>
<gene>
    <name evidence="9" type="ORF">RI543_002039</name>
</gene>
<evidence type="ECO:0000256" key="5">
    <source>
        <dbReference type="ARBA" id="ARBA00022989"/>
    </source>
</evidence>
<sequence length="278" mass="31537">MKLLEILLSEDDYSIPELMLDPNFKKWVLLPISVMMVLTGLLKQNLLLLISPKYRGYPRVKLTESQWFMRGQMLLGNGTNLDDDSFESRRHEMINILSSGTYLAKQNKNNSNNGSNNTGESGVTNPFSDPNINDSLMTMAKGNMANFIPQTVIMWWVNYFFGGFVIMKLPFPLTIKFKDMLQNGVMTENLDVRWVSAISWYFISVLGMNPLYNLIQGSDEQQVINDNTTGNNTNQILGGPGQPAPETLMKNLANDLTIATRHESCFVNIESRVLKMYE</sequence>
<dbReference type="PANTHER" id="PTHR13116">
    <property type="entry name" value="ER MEMBRANE PROTEIN COMPLEX SUBUNIT 3"/>
    <property type="match status" value="1"/>
</dbReference>